<dbReference type="Proteomes" id="UP001519460">
    <property type="component" value="Unassembled WGS sequence"/>
</dbReference>
<evidence type="ECO:0000313" key="1">
    <source>
        <dbReference type="EMBL" id="KAK7496399.1"/>
    </source>
</evidence>
<keyword evidence="2" id="KW-1185">Reference proteome</keyword>
<sequence>MPNAGCLPQKETHLWRTFFNNLKRIGNINTDKDCYPDAQCFPAWLDSSSLSRTPFCQLFTPWELQGSAFFPSLGHGHVTAALHTTCLVQNLGFILLSADHVAQLYL</sequence>
<accession>A0ABD0LAE6</accession>
<dbReference type="AlphaFoldDB" id="A0ABD0LAE6"/>
<gene>
    <name evidence="1" type="ORF">BaRGS_00012321</name>
</gene>
<organism evidence="1 2">
    <name type="scientific">Batillaria attramentaria</name>
    <dbReference type="NCBI Taxonomy" id="370345"/>
    <lineage>
        <taxon>Eukaryota</taxon>
        <taxon>Metazoa</taxon>
        <taxon>Spiralia</taxon>
        <taxon>Lophotrochozoa</taxon>
        <taxon>Mollusca</taxon>
        <taxon>Gastropoda</taxon>
        <taxon>Caenogastropoda</taxon>
        <taxon>Sorbeoconcha</taxon>
        <taxon>Cerithioidea</taxon>
        <taxon>Batillariidae</taxon>
        <taxon>Batillaria</taxon>
    </lineage>
</organism>
<reference evidence="1 2" key="1">
    <citation type="journal article" date="2023" name="Sci. Data">
        <title>Genome assembly of the Korean intertidal mud-creeper Batillaria attramentaria.</title>
        <authorList>
            <person name="Patra A.K."/>
            <person name="Ho P.T."/>
            <person name="Jun S."/>
            <person name="Lee S.J."/>
            <person name="Kim Y."/>
            <person name="Won Y.J."/>
        </authorList>
    </citation>
    <scope>NUCLEOTIDE SEQUENCE [LARGE SCALE GENOMIC DNA]</scope>
    <source>
        <strain evidence="1">Wonlab-2016</strain>
    </source>
</reference>
<dbReference type="EMBL" id="JACVVK020000067">
    <property type="protein sequence ID" value="KAK7496399.1"/>
    <property type="molecule type" value="Genomic_DNA"/>
</dbReference>
<name>A0ABD0LAE6_9CAEN</name>
<protein>
    <submittedName>
        <fullName evidence="1">Uncharacterized protein</fullName>
    </submittedName>
</protein>
<evidence type="ECO:0000313" key="2">
    <source>
        <dbReference type="Proteomes" id="UP001519460"/>
    </source>
</evidence>
<comment type="caution">
    <text evidence="1">The sequence shown here is derived from an EMBL/GenBank/DDBJ whole genome shotgun (WGS) entry which is preliminary data.</text>
</comment>
<proteinExistence type="predicted"/>